<feature type="transmembrane region" description="Helical" evidence="1">
    <location>
        <begin position="70"/>
        <end position="90"/>
    </location>
</feature>
<sequence length="352" mass="41706">MDTEALKQQIEEIYSKDDNFIKLINSLKKSYFIGFVLIGLTIIFFLIAGALIALPFFLENKIFKENYFKIISYVFSIIFVILLVSTFLFYNTKMGPSKIYKSLKSSQFDNEKTKKVYEYYFKSIKLGDTDKEFLMDVNSTNNYFEYNYGSRLTLIKKSNRDLPKPNVIKFTFKDNEVHFIINHPIKYTHERTISTLISNKNNNNTDTKVYYISTDDLFYKNTKFDQSYDGIKITKGKHFDKNFQTESVVFNKKYDINLPSNDIRAARFLSPKLIDKMSTLNDKDFKEFGINKNFYVSKSRKTDYTNKIDFQIGALNYKKIKNFDSFKKQLINKVTRDFELLSRSFNYIEKIY</sequence>
<organism evidence="2 3">
    <name type="scientific">Spiroplasma litorale</name>
    <dbReference type="NCBI Taxonomy" id="216942"/>
    <lineage>
        <taxon>Bacteria</taxon>
        <taxon>Bacillati</taxon>
        <taxon>Mycoplasmatota</taxon>
        <taxon>Mollicutes</taxon>
        <taxon>Entomoplasmatales</taxon>
        <taxon>Spiroplasmataceae</taxon>
        <taxon>Spiroplasma</taxon>
    </lineage>
</organism>
<keyword evidence="1" id="KW-0472">Membrane</keyword>
<dbReference type="AlphaFoldDB" id="A0A0K1W1C0"/>
<dbReference type="PATRIC" id="fig|216942.3.peg.470"/>
<gene>
    <name evidence="2" type="ORF">SLITO_v1c04670</name>
</gene>
<name>A0A0K1W1C0_9MOLU</name>
<dbReference type="EMBL" id="CP012357">
    <property type="protein sequence ID" value="AKX34120.1"/>
    <property type="molecule type" value="Genomic_DNA"/>
</dbReference>
<dbReference type="RefSeq" id="WP_075058212.1">
    <property type="nucleotide sequence ID" value="NZ_CP012357.1"/>
</dbReference>
<dbReference type="KEGG" id="sll:SLITO_v1c04670"/>
<evidence type="ECO:0008006" key="4">
    <source>
        <dbReference type="Google" id="ProtNLM"/>
    </source>
</evidence>
<dbReference type="STRING" id="216942.SLITO_v1c04670"/>
<accession>A0A0K1W1C0</accession>
<evidence type="ECO:0000313" key="3">
    <source>
        <dbReference type="Proteomes" id="UP000067476"/>
    </source>
</evidence>
<feature type="transmembrane region" description="Helical" evidence="1">
    <location>
        <begin position="31"/>
        <end position="58"/>
    </location>
</feature>
<evidence type="ECO:0000313" key="2">
    <source>
        <dbReference type="EMBL" id="AKX34120.1"/>
    </source>
</evidence>
<protein>
    <recommendedName>
        <fullName evidence="4">DUF3137 domain-containing protein</fullName>
    </recommendedName>
</protein>
<evidence type="ECO:0000256" key="1">
    <source>
        <dbReference type="SAM" id="Phobius"/>
    </source>
</evidence>
<keyword evidence="1" id="KW-0812">Transmembrane</keyword>
<reference evidence="2 3" key="1">
    <citation type="journal article" date="2015" name="Genome Announc.">
        <title>Complete Genome Sequence of Spiroplasma litorale TN-1T (DSM 21781), a Bacterium Isolated from a Green-Eyed Horsefly (Tabanus nigrovittatus).</title>
        <authorList>
            <person name="Lo W.S."/>
            <person name="Lai Y.C."/>
            <person name="Lien Y.W."/>
            <person name="Wang T.H."/>
            <person name="Kuo C.H."/>
        </authorList>
    </citation>
    <scope>NUCLEOTIDE SEQUENCE [LARGE SCALE GENOMIC DNA]</scope>
    <source>
        <strain evidence="2 3">TN-1</strain>
    </source>
</reference>
<dbReference type="Proteomes" id="UP000067476">
    <property type="component" value="Chromosome"/>
</dbReference>
<proteinExistence type="predicted"/>
<keyword evidence="1" id="KW-1133">Transmembrane helix</keyword>
<dbReference type="OrthoDB" id="389876at2"/>
<keyword evidence="3" id="KW-1185">Reference proteome</keyword>